<feature type="region of interest" description="Disordered" evidence="1">
    <location>
        <begin position="159"/>
        <end position="231"/>
    </location>
</feature>
<feature type="compositionally biased region" description="Gly residues" evidence="1">
    <location>
        <begin position="338"/>
        <end position="354"/>
    </location>
</feature>
<evidence type="ECO:0000256" key="1">
    <source>
        <dbReference type="SAM" id="MobiDB-lite"/>
    </source>
</evidence>
<protein>
    <submittedName>
        <fullName evidence="2">Uncharacterized protein</fullName>
    </submittedName>
</protein>
<gene>
    <name evidence="2" type="ORF">GCM10010249_05190</name>
</gene>
<accession>A0A918EJF7</accession>
<reference evidence="2" key="2">
    <citation type="submission" date="2020-09" db="EMBL/GenBank/DDBJ databases">
        <authorList>
            <person name="Sun Q."/>
            <person name="Ohkuma M."/>
        </authorList>
    </citation>
    <scope>NUCLEOTIDE SEQUENCE</scope>
    <source>
        <strain evidence="2">JCM 4335</strain>
    </source>
</reference>
<organism evidence="2 3">
    <name type="scientific">Streptomyces roseolilacinus</name>
    <dbReference type="NCBI Taxonomy" id="66904"/>
    <lineage>
        <taxon>Bacteria</taxon>
        <taxon>Bacillati</taxon>
        <taxon>Actinomycetota</taxon>
        <taxon>Actinomycetes</taxon>
        <taxon>Kitasatosporales</taxon>
        <taxon>Streptomycetaceae</taxon>
        <taxon>Streptomyces</taxon>
    </lineage>
</organism>
<evidence type="ECO:0000313" key="3">
    <source>
        <dbReference type="Proteomes" id="UP000654123"/>
    </source>
</evidence>
<reference evidence="2" key="1">
    <citation type="journal article" date="2014" name="Int. J. Syst. Evol. Microbiol.">
        <title>Complete genome sequence of Corynebacterium casei LMG S-19264T (=DSM 44701T), isolated from a smear-ripened cheese.</title>
        <authorList>
            <consortium name="US DOE Joint Genome Institute (JGI-PGF)"/>
            <person name="Walter F."/>
            <person name="Albersmeier A."/>
            <person name="Kalinowski J."/>
            <person name="Ruckert C."/>
        </authorList>
    </citation>
    <scope>NUCLEOTIDE SEQUENCE</scope>
    <source>
        <strain evidence="2">JCM 4335</strain>
    </source>
</reference>
<dbReference type="AlphaFoldDB" id="A0A918EJF7"/>
<proteinExistence type="predicted"/>
<feature type="compositionally biased region" description="Low complexity" evidence="1">
    <location>
        <begin position="167"/>
        <end position="176"/>
    </location>
</feature>
<comment type="caution">
    <text evidence="2">The sequence shown here is derived from an EMBL/GenBank/DDBJ whole genome shotgun (WGS) entry which is preliminary data.</text>
</comment>
<keyword evidence="3" id="KW-1185">Reference proteome</keyword>
<name>A0A918EJF7_9ACTN</name>
<evidence type="ECO:0000313" key="2">
    <source>
        <dbReference type="EMBL" id="GGP90151.1"/>
    </source>
</evidence>
<feature type="compositionally biased region" description="Basic and acidic residues" evidence="1">
    <location>
        <begin position="369"/>
        <end position="379"/>
    </location>
</feature>
<dbReference type="Proteomes" id="UP000654123">
    <property type="component" value="Unassembled WGS sequence"/>
</dbReference>
<feature type="region of interest" description="Disordered" evidence="1">
    <location>
        <begin position="256"/>
        <end position="379"/>
    </location>
</feature>
<sequence length="379" mass="36676">MADERYEWLDHEAAERLLRGEPVDADDDYSRWQVERLSEALDGARHTTGSLAAGPSGELPGEEAALTAFRAARSTRAAKPQVTAGSDLGSVRIGAALRPRFRPRPGGWMRPARWGLAASVAGLAVGGVAVAANTGVLPTFGGHKEPLPAASASAPVELDAPAKTPRGSAGPGTPADPGGPPATPPGPSAGAAGTPTAGGAAPDDNDGSSTGGTAPGDWGRTATRAPDGTWPVRVTQACRDFRDGRLDTARRQQLELAAKGNGGVQNFCDQVQSGGGRQPGGTTSGGTASGGTGTVGGVPGTGAVTGGAGAGTGTGTGTGGAGGGDSDGGDSDADRGGKGTGGKGAAGKGAGGKGTADKGKPPGAPDAKSPGKDDAARTS</sequence>
<feature type="compositionally biased region" description="Pro residues" evidence="1">
    <location>
        <begin position="177"/>
        <end position="187"/>
    </location>
</feature>
<dbReference type="RefSeq" id="WP_189530010.1">
    <property type="nucleotide sequence ID" value="NZ_BMSV01000001.1"/>
</dbReference>
<feature type="compositionally biased region" description="Gly residues" evidence="1">
    <location>
        <begin position="273"/>
        <end position="326"/>
    </location>
</feature>
<dbReference type="EMBL" id="BMSV01000001">
    <property type="protein sequence ID" value="GGP90151.1"/>
    <property type="molecule type" value="Genomic_DNA"/>
</dbReference>
<feature type="compositionally biased region" description="Low complexity" evidence="1">
    <location>
        <begin position="188"/>
        <end position="202"/>
    </location>
</feature>